<feature type="domain" description="Radical SAM core" evidence="7">
    <location>
        <begin position="87"/>
        <end position="323"/>
    </location>
</feature>
<dbReference type="SFLD" id="SFLDS00029">
    <property type="entry name" value="Radical_SAM"/>
    <property type="match status" value="1"/>
</dbReference>
<gene>
    <name evidence="8" type="primary">ccpM</name>
    <name evidence="8" type="ORF">JHL18_08570</name>
</gene>
<dbReference type="CDD" id="cd01335">
    <property type="entry name" value="Radical_SAM"/>
    <property type="match status" value="1"/>
</dbReference>
<organism evidence="8 9">
    <name type="scientific">Clostridium yunnanense</name>
    <dbReference type="NCBI Taxonomy" id="2800325"/>
    <lineage>
        <taxon>Bacteria</taxon>
        <taxon>Bacillati</taxon>
        <taxon>Bacillota</taxon>
        <taxon>Clostridia</taxon>
        <taxon>Eubacteriales</taxon>
        <taxon>Clostridiaceae</taxon>
        <taxon>Clostridium</taxon>
    </lineage>
</organism>
<dbReference type="PANTHER" id="PTHR43273:SF8">
    <property type="entry name" value="RADICAL SAM DOMAIN PROTEIN"/>
    <property type="match status" value="1"/>
</dbReference>
<evidence type="ECO:0000256" key="3">
    <source>
        <dbReference type="ARBA" id="ARBA00022691"/>
    </source>
</evidence>
<name>A0ABS1EMX1_9CLOT</name>
<dbReference type="InterPro" id="IPR007197">
    <property type="entry name" value="rSAM"/>
</dbReference>
<dbReference type="EMBL" id="JAENHN010000027">
    <property type="protein sequence ID" value="MBK1810689.1"/>
    <property type="molecule type" value="Genomic_DNA"/>
</dbReference>
<dbReference type="PROSITE" id="PS01305">
    <property type="entry name" value="MOAA_NIFB_PQQE"/>
    <property type="match status" value="1"/>
</dbReference>
<dbReference type="PANTHER" id="PTHR43273">
    <property type="entry name" value="ANAEROBIC SULFATASE-MATURATING ENZYME HOMOLOG ASLB-RELATED"/>
    <property type="match status" value="1"/>
</dbReference>
<dbReference type="SFLD" id="SFLDG01067">
    <property type="entry name" value="SPASM/twitch_domain_containing"/>
    <property type="match status" value="1"/>
</dbReference>
<dbReference type="SFLD" id="SFLDG01384">
    <property type="entry name" value="thioether_bond_formation_requi"/>
    <property type="match status" value="1"/>
</dbReference>
<dbReference type="InterPro" id="IPR013785">
    <property type="entry name" value="Aldolase_TIM"/>
</dbReference>
<dbReference type="RefSeq" id="WP_200268178.1">
    <property type="nucleotide sequence ID" value="NZ_JAENHN010000027.1"/>
</dbReference>
<keyword evidence="6" id="KW-0411">Iron-sulfur</keyword>
<evidence type="ECO:0000256" key="5">
    <source>
        <dbReference type="ARBA" id="ARBA00023004"/>
    </source>
</evidence>
<dbReference type="Proteomes" id="UP000596739">
    <property type="component" value="Unassembled WGS sequence"/>
</dbReference>
<keyword evidence="9" id="KW-1185">Reference proteome</keyword>
<comment type="caution">
    <text evidence="8">The sequence shown here is derived from an EMBL/GenBank/DDBJ whole genome shotgun (WGS) entry which is preliminary data.</text>
</comment>
<dbReference type="SUPFAM" id="SSF102114">
    <property type="entry name" value="Radical SAM enzymes"/>
    <property type="match status" value="1"/>
</dbReference>
<keyword evidence="2" id="KW-0004">4Fe-4S</keyword>
<dbReference type="InterPro" id="IPR023885">
    <property type="entry name" value="4Fe4S-binding_SPASM_dom"/>
</dbReference>
<dbReference type="Gene3D" id="3.20.20.70">
    <property type="entry name" value="Aldolase class I"/>
    <property type="match status" value="1"/>
</dbReference>
<evidence type="ECO:0000256" key="2">
    <source>
        <dbReference type="ARBA" id="ARBA00022485"/>
    </source>
</evidence>
<proteinExistence type="predicted"/>
<reference evidence="9" key="1">
    <citation type="submission" date="2021-01" db="EMBL/GenBank/DDBJ databases">
        <title>Genome public.</title>
        <authorList>
            <person name="Liu C."/>
            <person name="Sun Q."/>
        </authorList>
    </citation>
    <scope>NUCLEOTIDE SEQUENCE [LARGE SCALE GENOMIC DNA]</scope>
    <source>
        <strain evidence="9">YIM B02505</strain>
    </source>
</reference>
<dbReference type="InterPro" id="IPR023867">
    <property type="entry name" value="Sulphatase_maturase_rSAM"/>
</dbReference>
<dbReference type="InterPro" id="IPR000385">
    <property type="entry name" value="MoaA_NifB_PqqE_Fe-S-bd_CS"/>
</dbReference>
<evidence type="ECO:0000313" key="8">
    <source>
        <dbReference type="EMBL" id="MBK1810689.1"/>
    </source>
</evidence>
<dbReference type="SFLD" id="SFLDG01386">
    <property type="entry name" value="main_SPASM_domain-containing"/>
    <property type="match status" value="1"/>
</dbReference>
<evidence type="ECO:0000313" key="9">
    <source>
        <dbReference type="Proteomes" id="UP000596739"/>
    </source>
</evidence>
<evidence type="ECO:0000256" key="4">
    <source>
        <dbReference type="ARBA" id="ARBA00022723"/>
    </source>
</evidence>
<keyword evidence="5" id="KW-0408">Iron</keyword>
<dbReference type="InterPro" id="IPR058240">
    <property type="entry name" value="rSAM_sf"/>
</dbReference>
<protein>
    <submittedName>
        <fullName evidence="8">Cys-rich peptide radical SAM maturase CcpM</fullName>
    </submittedName>
</protein>
<dbReference type="Pfam" id="PF04055">
    <property type="entry name" value="Radical_SAM"/>
    <property type="match status" value="1"/>
</dbReference>
<evidence type="ECO:0000256" key="1">
    <source>
        <dbReference type="ARBA" id="ARBA00001966"/>
    </source>
</evidence>
<dbReference type="PROSITE" id="PS51918">
    <property type="entry name" value="RADICAL_SAM"/>
    <property type="match status" value="1"/>
</dbReference>
<dbReference type="NCBIfam" id="TIGR04068">
    <property type="entry name" value="rSAM_ocin_clost"/>
    <property type="match status" value="1"/>
</dbReference>
<dbReference type="NCBIfam" id="TIGR04085">
    <property type="entry name" value="rSAM_more_4Fe4S"/>
    <property type="match status" value="1"/>
</dbReference>
<comment type="cofactor">
    <cofactor evidence="1">
        <name>[4Fe-4S] cluster</name>
        <dbReference type="ChEBI" id="CHEBI:49883"/>
    </cofactor>
</comment>
<keyword evidence="3" id="KW-0949">S-adenosyl-L-methionine</keyword>
<evidence type="ECO:0000256" key="6">
    <source>
        <dbReference type="ARBA" id="ARBA00023014"/>
    </source>
</evidence>
<evidence type="ECO:0000259" key="7">
    <source>
        <dbReference type="PROSITE" id="PS51918"/>
    </source>
</evidence>
<keyword evidence="4" id="KW-0479">Metal-binding</keyword>
<sequence length="474" mass="53918">MTNEKPFIHPIKTPYGSYIFDVNTNSIIKVNKEVFKAIKDGRADDFDENDIKDIVGITIKNLKEEGLLSSKKPKKIVHPEDRFLEYNLGHKVKKITLQVTQKCNFRCAYCVYSETANGKQRAHSLKSMSFETAKKGIDFLLDHSRDLEEVNIGFYGGEPLLEFDLIKRSVEYAEDLFEGKDLSFTITTNGSLLTDKIIDFLIEHDIHTMISLDGPKEIQDKNRIFAANGCGTFDVVERNLLKIREKYPEYFKKLSFSMVLDPSNDFDCINSLFTDYDLFKENNIMSTVIDDAYSSSKIHLEDDFISKRGYEVFKAYLHYFGELDKDTVSPIAMKEVDEVKQLKDKLSKGTVMAEVMSHGGPCIPGAQRLFINAEGNFYPCERVSEVSEVMSIGNIEDGFNLDKARNLLNVAKLTGDSCKNCWAISHCVMCAKQADNSKELSVELKKNGCSSVRNYVESLLRNYLMVSEIQEVFL</sequence>
<dbReference type="InterPro" id="IPR024001">
    <property type="entry name" value="Cys-rich_pep_rSAM_mat_CcpM"/>
</dbReference>
<accession>A0ABS1EMX1</accession>